<gene>
    <name evidence="1" type="ORF">F0344_13075</name>
</gene>
<evidence type="ECO:0000313" key="1">
    <source>
        <dbReference type="EMBL" id="QNE75428.1"/>
    </source>
</evidence>
<dbReference type="KEGG" id="sfiy:F0344_13075"/>
<reference evidence="2" key="1">
    <citation type="submission" date="2019-10" db="EMBL/GenBank/DDBJ databases">
        <title>Antimicrobial potential of Antarctic Bacteria.</title>
        <authorList>
            <person name="Benaud N."/>
            <person name="Edwards R.J."/>
            <person name="Ferrari B.C."/>
        </authorList>
    </citation>
    <scope>NUCLEOTIDE SEQUENCE [LARGE SCALE GENOMIC DNA]</scope>
    <source>
        <strain evidence="2">NBSH44</strain>
    </source>
</reference>
<dbReference type="Proteomes" id="UP000515307">
    <property type="component" value="Chromosome"/>
</dbReference>
<dbReference type="EMBL" id="CP045702">
    <property type="protein sequence ID" value="QNE75428.1"/>
    <property type="molecule type" value="Genomic_DNA"/>
</dbReference>
<name>A0A7G7BJB3_9ACTN</name>
<proteinExistence type="predicted"/>
<keyword evidence="2" id="KW-1185">Reference proteome</keyword>
<organism evidence="1 2">
    <name type="scientific">Streptomyces finlayi</name>
    <dbReference type="NCBI Taxonomy" id="67296"/>
    <lineage>
        <taxon>Bacteria</taxon>
        <taxon>Bacillati</taxon>
        <taxon>Actinomycetota</taxon>
        <taxon>Actinomycetes</taxon>
        <taxon>Kitasatosporales</taxon>
        <taxon>Streptomycetaceae</taxon>
        <taxon>Streptomyces</taxon>
    </lineage>
</organism>
<protein>
    <submittedName>
        <fullName evidence="1">Uncharacterized protein</fullName>
    </submittedName>
</protein>
<dbReference type="AlphaFoldDB" id="A0A7G7BJB3"/>
<sequence>MPGIIEKWSALDYALRTVRLINADQFWTDSLSREDLTGEEIGELAQFANSEILDPWLHLSDGEVVKPVQDFVATRTEVALRTISRISLERVNPIEQLPSSVGALVEDRHREAEVLTDKIKSLQGGNWQPGDLTPSNVCHLLIVASATAASLDRYDLAAYILTLHASLGCDGF</sequence>
<dbReference type="RefSeq" id="WP_185298955.1">
    <property type="nucleotide sequence ID" value="NZ_CP045702.1"/>
</dbReference>
<evidence type="ECO:0000313" key="2">
    <source>
        <dbReference type="Proteomes" id="UP000515307"/>
    </source>
</evidence>
<accession>A0A7G7BJB3</accession>